<dbReference type="PATRIC" id="fig|1166018.3.peg.1190"/>
<reference evidence="1 2" key="1">
    <citation type="journal article" date="2012" name="J. Bacteriol.">
        <title>Genome Sequence of Fibrella aestuarina BUZ 2T, a Filamentous Marine Bacterium.</title>
        <authorList>
            <person name="Filippini M."/>
            <person name="Qi W."/>
            <person name="Blom J."/>
            <person name="Goesmann A."/>
            <person name="Smits T.H."/>
            <person name="Bagheri H.C."/>
        </authorList>
    </citation>
    <scope>NUCLEOTIDE SEQUENCE [LARGE SCALE GENOMIC DNA]</scope>
    <source>
        <strain evidence="2">BUZ 2T</strain>
    </source>
</reference>
<dbReference type="eggNOG" id="COG3209">
    <property type="taxonomic scope" value="Bacteria"/>
</dbReference>
<proteinExistence type="predicted"/>
<gene>
    <name evidence="1" type="ORF">FAES_4234</name>
</gene>
<name>I0KDN1_9BACT</name>
<dbReference type="Proteomes" id="UP000011058">
    <property type="component" value="Chromosome"/>
</dbReference>
<dbReference type="EMBL" id="HE796683">
    <property type="protein sequence ID" value="CCH02234.1"/>
    <property type="molecule type" value="Genomic_DNA"/>
</dbReference>
<dbReference type="RefSeq" id="WP_015333333.1">
    <property type="nucleotide sequence ID" value="NC_020054.1"/>
</dbReference>
<evidence type="ECO:0008006" key="3">
    <source>
        <dbReference type="Google" id="ProtNLM"/>
    </source>
</evidence>
<evidence type="ECO:0000313" key="2">
    <source>
        <dbReference type="Proteomes" id="UP000011058"/>
    </source>
</evidence>
<keyword evidence="2" id="KW-1185">Reference proteome</keyword>
<dbReference type="KEGG" id="fae:FAES_4234"/>
<dbReference type="PROSITE" id="PS51257">
    <property type="entry name" value="PROKAR_LIPOPROTEIN"/>
    <property type="match status" value="1"/>
</dbReference>
<organism evidence="1 2">
    <name type="scientific">Fibrella aestuarina BUZ 2</name>
    <dbReference type="NCBI Taxonomy" id="1166018"/>
    <lineage>
        <taxon>Bacteria</taxon>
        <taxon>Pseudomonadati</taxon>
        <taxon>Bacteroidota</taxon>
        <taxon>Cytophagia</taxon>
        <taxon>Cytophagales</taxon>
        <taxon>Spirosomataceae</taxon>
        <taxon>Fibrella</taxon>
    </lineage>
</organism>
<protein>
    <recommendedName>
        <fullName evidence="3">DUF4595 domain-containing protein</fullName>
    </recommendedName>
</protein>
<dbReference type="OrthoDB" id="940356at2"/>
<dbReference type="HOGENOM" id="CLU_990113_0_0_10"/>
<accession>I0KDN1</accession>
<dbReference type="AlphaFoldDB" id="I0KDN1"/>
<sequence length="281" mass="32195">MKTIRLFWVALLPLSLLLSCDHRLDPSPLGQFRLKSVSYNARTVNGIPRQQRGYQLTYNSKGSVISYTFSYTQGNGLFFQQYRVERDAQDRPVQVVTDLSNSFLGEFMTYTHSPDAPVSQITTWNRGIDPTDPTKRTDQVLRRYGYVYTAQQGVLVPQPVRRGYLESQLTINNAQEDYTFVNGNAVTINGTPYTYDDKPNPYYGLLGFNGFTTFSENPQLARPANTPFDNSDYFADIQVKLFNRNNITNNTKQITYNADGLVTRIEYTNGNVEEFIYERKP</sequence>
<evidence type="ECO:0000313" key="1">
    <source>
        <dbReference type="EMBL" id="CCH02234.1"/>
    </source>
</evidence>
<dbReference type="STRING" id="1166018.FAES_4234"/>